<sequence>MKRLLWFITFILVTYAIYYDLSVGTINNQLNISHEEDFSSINSPKLNYQAYRVQEGDTVLSIVKEMNDVTPSVSIIIEDFKYLNPDTEVYEIHPNVTYEFPIYHDSNHE</sequence>
<reference evidence="1 2" key="1">
    <citation type="submission" date="2023-06" db="EMBL/GenBank/DDBJ databases">
        <title>Five Gram-positive bacteria isolated from mangrove sediments in Shenzhen, Guangdong, China.</title>
        <authorList>
            <person name="Yu S."/>
            <person name="Zheng W."/>
            <person name="Huang Y."/>
        </authorList>
    </citation>
    <scope>NUCLEOTIDE SEQUENCE [LARGE SCALE GENOMIC DNA]</scope>
    <source>
        <strain evidence="1 2">SaN35-3</strain>
    </source>
</reference>
<keyword evidence="2" id="KW-1185">Reference proteome</keyword>
<evidence type="ECO:0000313" key="1">
    <source>
        <dbReference type="EMBL" id="WLR43958.1"/>
    </source>
</evidence>
<evidence type="ECO:0008006" key="3">
    <source>
        <dbReference type="Google" id="ProtNLM"/>
    </source>
</evidence>
<protein>
    <recommendedName>
        <fullName evidence="3">LysM domain-containing protein</fullName>
    </recommendedName>
</protein>
<evidence type="ECO:0000313" key="2">
    <source>
        <dbReference type="Proteomes" id="UP001197974"/>
    </source>
</evidence>
<proteinExistence type="predicted"/>
<gene>
    <name evidence="1" type="ORF">LC087_07585</name>
</gene>
<dbReference type="EMBL" id="CP129013">
    <property type="protein sequence ID" value="WLR43958.1"/>
    <property type="molecule type" value="Genomic_DNA"/>
</dbReference>
<name>A0ABY9JYV4_9BACI</name>
<organism evidence="1 2">
    <name type="scientific">Bacillus carboniphilus</name>
    <dbReference type="NCBI Taxonomy" id="86663"/>
    <lineage>
        <taxon>Bacteria</taxon>
        <taxon>Bacillati</taxon>
        <taxon>Bacillota</taxon>
        <taxon>Bacilli</taxon>
        <taxon>Bacillales</taxon>
        <taxon>Bacillaceae</taxon>
        <taxon>Bacillus</taxon>
    </lineage>
</organism>
<dbReference type="RefSeq" id="WP_226539912.1">
    <property type="nucleotide sequence ID" value="NZ_CP129013.1"/>
</dbReference>
<accession>A0ABY9JYV4</accession>
<dbReference type="Proteomes" id="UP001197974">
    <property type="component" value="Chromosome"/>
</dbReference>